<accession>A0AAF3EIT8</accession>
<evidence type="ECO:0000313" key="2">
    <source>
        <dbReference type="Proteomes" id="UP000887575"/>
    </source>
</evidence>
<keyword evidence="1" id="KW-1133">Transmembrane helix</keyword>
<keyword evidence="1" id="KW-0472">Membrane</keyword>
<keyword evidence="2" id="KW-1185">Reference proteome</keyword>
<evidence type="ECO:0000256" key="1">
    <source>
        <dbReference type="SAM" id="Phobius"/>
    </source>
</evidence>
<dbReference type="SUPFAM" id="SSF81321">
    <property type="entry name" value="Family A G protein-coupled receptor-like"/>
    <property type="match status" value="1"/>
</dbReference>
<reference evidence="3" key="1">
    <citation type="submission" date="2024-02" db="UniProtKB">
        <authorList>
            <consortium name="WormBaseParasite"/>
        </authorList>
    </citation>
    <scope>IDENTIFICATION</scope>
</reference>
<feature type="transmembrane region" description="Helical" evidence="1">
    <location>
        <begin position="173"/>
        <end position="193"/>
    </location>
</feature>
<feature type="transmembrane region" description="Helical" evidence="1">
    <location>
        <begin position="275"/>
        <end position="293"/>
    </location>
</feature>
<dbReference type="WBParaSite" id="MBELARI_LOCUS13947">
    <property type="protein sequence ID" value="MBELARI_LOCUS13947"/>
    <property type="gene ID" value="MBELARI_LOCUS13947"/>
</dbReference>
<keyword evidence="1" id="KW-0812">Transmembrane</keyword>
<dbReference type="AlphaFoldDB" id="A0AAF3EIT8"/>
<feature type="transmembrane region" description="Helical" evidence="1">
    <location>
        <begin position="147"/>
        <end position="167"/>
    </location>
</feature>
<proteinExistence type="predicted"/>
<feature type="transmembrane region" description="Helical" evidence="1">
    <location>
        <begin position="305"/>
        <end position="330"/>
    </location>
</feature>
<organism evidence="2 3">
    <name type="scientific">Mesorhabditis belari</name>
    <dbReference type="NCBI Taxonomy" id="2138241"/>
    <lineage>
        <taxon>Eukaryota</taxon>
        <taxon>Metazoa</taxon>
        <taxon>Ecdysozoa</taxon>
        <taxon>Nematoda</taxon>
        <taxon>Chromadorea</taxon>
        <taxon>Rhabditida</taxon>
        <taxon>Rhabditina</taxon>
        <taxon>Rhabditomorpha</taxon>
        <taxon>Rhabditoidea</taxon>
        <taxon>Rhabditidae</taxon>
        <taxon>Mesorhabditinae</taxon>
        <taxon>Mesorhabditis</taxon>
    </lineage>
</organism>
<evidence type="ECO:0000313" key="3">
    <source>
        <dbReference type="WBParaSite" id="MBELARI_LOCUS13947"/>
    </source>
</evidence>
<sequence length="359" mass="40830">MMTIDKGRMNMGSQNSGLDVCVDLSGTHEVSTGVFYNWNGLPIPSISNDVQKDFVATSMFLEALLALLLNIFCATTIFRNSRLSKAVKCYLLFDCYCRLNEAFTFIYQAHCVLTWTCVNPIGSPISGLMINRLVTSFHLGMLYSMQMLGHGLCLNRLFAVFFNGIFYKQVERIALPHSVILWALPIGVYLYQIGDLVNPDGFRCYGCWFFTPLEFCNTCMVTWNETVYFLTKRFDYIMYGILVTTVILDVLTLWKVRRIKKSSQSKQRADVRLSIMLVTTHLITICFLLGNYITNCVFTAESPIFYYLILKVSPFIVHCILGCVVIFFNLQSKPQKVLRPSSLTVSNKKGSAIKRSLSK</sequence>
<feature type="transmembrane region" description="Helical" evidence="1">
    <location>
        <begin position="236"/>
        <end position="254"/>
    </location>
</feature>
<protein>
    <submittedName>
        <fullName evidence="3">Uncharacterized protein</fullName>
    </submittedName>
</protein>
<name>A0AAF3EIT8_9BILA</name>
<feature type="transmembrane region" description="Helical" evidence="1">
    <location>
        <begin position="54"/>
        <end position="78"/>
    </location>
</feature>
<dbReference type="Proteomes" id="UP000887575">
    <property type="component" value="Unassembled WGS sequence"/>
</dbReference>